<dbReference type="PANTHER" id="PTHR33240:SF8">
    <property type="entry name" value="OS03G0439900 PROTEIN"/>
    <property type="match status" value="1"/>
</dbReference>
<name>A0A8S9FU79_BRACR</name>
<feature type="compositionally biased region" description="Polar residues" evidence="1">
    <location>
        <begin position="727"/>
        <end position="744"/>
    </location>
</feature>
<feature type="region of interest" description="Disordered" evidence="1">
    <location>
        <begin position="38"/>
        <end position="72"/>
    </location>
</feature>
<evidence type="ECO:0000256" key="1">
    <source>
        <dbReference type="SAM" id="MobiDB-lite"/>
    </source>
</evidence>
<dbReference type="AlphaFoldDB" id="A0A8S9FU79"/>
<gene>
    <name evidence="2" type="ORF">F2Q68_00021803</name>
</gene>
<feature type="compositionally biased region" description="Polar residues" evidence="1">
    <location>
        <begin position="819"/>
        <end position="829"/>
    </location>
</feature>
<feature type="region of interest" description="Disordered" evidence="1">
    <location>
        <begin position="671"/>
        <end position="829"/>
    </location>
</feature>
<sequence>MVSFESKSSWSRGSQDPESFRFKVQTRGIISGEADPVIITPRKSSGPRTHTNFTSSSRFIPEKHHSPAQKRRHPIGVISTCCQIPWHPGVSGQIRSIKKRVEIPCFPRKRRFGRPIFCVHSKGYGILGASSTYEQCKDPRVRREPDKPCEKTSRETDVPQYMDQHMEPGQDGEQDNQIIPTEVQADDRSRQTHRAVYRIDPHAAGKELRLEPCPDDQTDRTGARLSRPTRQAKTDGRAGTHLGRVEIETDHSLSLLVRLIRAECPDERTDGSAGQYDQFLNFDDQNFSKARILQLSKDLGRAGTKLAHEPYQADRPERATPVLLLTAKEPLGSDEPGQLINALRKMGQLTEDCVALKIEVNELLQKGYIREFLSEKAKNLLSKETPMKSAETKPVSPPRQDRVIHVISGGLEISGISHAAAKKSTRNAKLGLETSKSKRLLLGSDEIGLMAKEQEKVLAPHHDALVVSLTAVNCLVKQTAGEVVLPVYDGGNNMSTKFLLVDCQSSYNMILGRPWIHDMGAVPSTLHQMVKFPTPWGIKAGPETNKTKGTRQAGNERRRPRNSPRLNINRFAWSLLDPNQAGPKVVKTQSPFDSRSRREVSYLERWIPVMITPRKSAISTCCQIPWHPGDSGQIRSIKKRVEIPRFPHKGRFGRPIFCVHSKGVRPQKTFEVLSQPEKDDCGSRLRSPKSMMTSWSFQKGGTRLEAGSSTKPGQKISRPPKVPKKMATSTGSLGQAQPTSNARTHGSEENPISPGRKLVEKPPRVLNPRLAIPQTMEGGTLSALSTTPRLIIRENAELSAQDQPNRWHTTKSHDEQAETETSQQGDEVL</sequence>
<feature type="compositionally biased region" description="Polar residues" evidence="1">
    <location>
        <begin position="798"/>
        <end position="807"/>
    </location>
</feature>
<dbReference type="Proteomes" id="UP000712281">
    <property type="component" value="Unassembled WGS sequence"/>
</dbReference>
<evidence type="ECO:0000313" key="2">
    <source>
        <dbReference type="EMBL" id="KAF2537290.1"/>
    </source>
</evidence>
<feature type="compositionally biased region" description="Basic and acidic residues" evidence="1">
    <location>
        <begin position="203"/>
        <end position="222"/>
    </location>
</feature>
<proteinExistence type="predicted"/>
<feature type="region of interest" description="Disordered" evidence="1">
    <location>
        <begin position="537"/>
        <end position="563"/>
    </location>
</feature>
<feature type="region of interest" description="Disordered" evidence="1">
    <location>
        <begin position="137"/>
        <end position="157"/>
    </location>
</feature>
<accession>A0A8S9FU79</accession>
<feature type="compositionally biased region" description="Polar residues" evidence="1">
    <location>
        <begin position="690"/>
        <end position="699"/>
    </location>
</feature>
<evidence type="ECO:0000313" key="3">
    <source>
        <dbReference type="Proteomes" id="UP000712281"/>
    </source>
</evidence>
<organism evidence="2 3">
    <name type="scientific">Brassica cretica</name>
    <name type="common">Mustard</name>
    <dbReference type="NCBI Taxonomy" id="69181"/>
    <lineage>
        <taxon>Eukaryota</taxon>
        <taxon>Viridiplantae</taxon>
        <taxon>Streptophyta</taxon>
        <taxon>Embryophyta</taxon>
        <taxon>Tracheophyta</taxon>
        <taxon>Spermatophyta</taxon>
        <taxon>Magnoliopsida</taxon>
        <taxon>eudicotyledons</taxon>
        <taxon>Gunneridae</taxon>
        <taxon>Pentapetalae</taxon>
        <taxon>rosids</taxon>
        <taxon>malvids</taxon>
        <taxon>Brassicales</taxon>
        <taxon>Brassicaceae</taxon>
        <taxon>Brassiceae</taxon>
        <taxon>Brassica</taxon>
    </lineage>
</organism>
<dbReference type="PANTHER" id="PTHR33240">
    <property type="entry name" value="OS08G0508500 PROTEIN"/>
    <property type="match status" value="1"/>
</dbReference>
<dbReference type="EMBL" id="QGKW02002228">
    <property type="protein sequence ID" value="KAF2537290.1"/>
    <property type="molecule type" value="Genomic_DNA"/>
</dbReference>
<feature type="compositionally biased region" description="Polar residues" evidence="1">
    <location>
        <begin position="42"/>
        <end position="58"/>
    </location>
</feature>
<reference evidence="2" key="1">
    <citation type="submission" date="2019-12" db="EMBL/GenBank/DDBJ databases">
        <title>Genome sequencing and annotation of Brassica cretica.</title>
        <authorList>
            <person name="Studholme D.J."/>
            <person name="Sarris P.F."/>
        </authorList>
    </citation>
    <scope>NUCLEOTIDE SEQUENCE</scope>
    <source>
        <strain evidence="2">PFS-001/15</strain>
        <tissue evidence="2">Leaf</tissue>
    </source>
</reference>
<comment type="caution">
    <text evidence="2">The sequence shown here is derived from an EMBL/GenBank/DDBJ whole genome shotgun (WGS) entry which is preliminary data.</text>
</comment>
<protein>
    <submittedName>
        <fullName evidence="2">Uncharacterized protein</fullName>
    </submittedName>
</protein>
<feature type="region of interest" description="Disordered" evidence="1">
    <location>
        <begin position="203"/>
        <end position="237"/>
    </location>
</feature>